<dbReference type="InterPro" id="IPR010093">
    <property type="entry name" value="SinI_DNA-bd"/>
</dbReference>
<protein>
    <submittedName>
        <fullName evidence="3">Excisionase family DNA-binding protein</fullName>
    </submittedName>
</protein>
<feature type="compositionally biased region" description="Low complexity" evidence="1">
    <location>
        <begin position="151"/>
        <end position="162"/>
    </location>
</feature>
<feature type="compositionally biased region" description="Pro residues" evidence="1">
    <location>
        <begin position="118"/>
        <end position="132"/>
    </location>
</feature>
<proteinExistence type="predicted"/>
<dbReference type="EMBL" id="CP058905">
    <property type="protein sequence ID" value="QLK01109.1"/>
    <property type="molecule type" value="Genomic_DNA"/>
</dbReference>
<dbReference type="GO" id="GO:0003677">
    <property type="term" value="F:DNA binding"/>
    <property type="evidence" value="ECO:0007669"/>
    <property type="project" value="UniProtKB-KW"/>
</dbReference>
<dbReference type="NCBIfam" id="TIGR01764">
    <property type="entry name" value="excise"/>
    <property type="match status" value="1"/>
</dbReference>
<organism evidence="3">
    <name type="scientific">Micromonospora carbonacea</name>
    <dbReference type="NCBI Taxonomy" id="47853"/>
    <lineage>
        <taxon>Bacteria</taxon>
        <taxon>Bacillati</taxon>
        <taxon>Actinomycetota</taxon>
        <taxon>Actinomycetes</taxon>
        <taxon>Micromonosporales</taxon>
        <taxon>Micromonosporaceae</taxon>
        <taxon>Micromonospora</taxon>
    </lineage>
</organism>
<dbReference type="AlphaFoldDB" id="A0A7D6GP78"/>
<feature type="domain" description="Helix-turn-helix" evidence="2">
    <location>
        <begin position="217"/>
        <end position="266"/>
    </location>
</feature>
<dbReference type="InterPro" id="IPR041657">
    <property type="entry name" value="HTH_17"/>
</dbReference>
<evidence type="ECO:0000313" key="3">
    <source>
        <dbReference type="EMBL" id="QLK01109.1"/>
    </source>
</evidence>
<sequence>MPNGPSGTSRSTSPSTPATATRRPPTGNAPTSTGSGAHCGSPRAPTGAPTGCSTASNPARPTPSSSRAAARARSTNATPSASAADESSSPATGPARPSPTTNTTYAPGYAPCSASPPTALPPTAPPAAPRPATPGSSSTTRAPPPNGPGTPGNSPDPTTPTSARCPTDSCARSANAPAGAPNYSPRRTGPSRDRQTFRQLSTSHHSTTGRKIKLDEVLTIEQAAARINMSERYVRRLVAERRIPFHKLGRSVRIKAADLAAHVESGRVEPLTASGVWRDLQRVA</sequence>
<reference evidence="3" key="1">
    <citation type="submission" date="2020-08" db="EMBL/GenBank/DDBJ databases">
        <title>A bifunctional nitrone conjugated secondary metabolite targeting the ribosome.</title>
        <authorList>
            <person name="Limbrick E.M."/>
            <person name="Graf M."/>
            <person name="Derewacz D.K."/>
            <person name="Nguyen F."/>
            <person name="Spraggins J.M."/>
            <person name="Wieland M."/>
            <person name="Ynigez-Gutierrez A.E."/>
            <person name="Reisman B.J."/>
            <person name="Zinshteyn B."/>
            <person name="McCulloch K."/>
            <person name="Iverson T.M."/>
            <person name="Green R."/>
            <person name="Wilson D.N."/>
            <person name="Bachmann B.O."/>
        </authorList>
    </citation>
    <scope>NUCLEOTIDE SEQUENCE</scope>
    <source>
        <strain evidence="3">Africana</strain>
    </source>
</reference>
<feature type="compositionally biased region" description="Low complexity" evidence="1">
    <location>
        <begin position="1"/>
        <end position="31"/>
    </location>
</feature>
<feature type="compositionally biased region" description="Low complexity" evidence="1">
    <location>
        <begin position="53"/>
        <end position="92"/>
    </location>
</feature>
<dbReference type="Pfam" id="PF12728">
    <property type="entry name" value="HTH_17"/>
    <property type="match status" value="1"/>
</dbReference>
<feature type="region of interest" description="Disordered" evidence="1">
    <location>
        <begin position="1"/>
        <end position="208"/>
    </location>
</feature>
<name>A0A7D6GP78_9ACTN</name>
<gene>
    <name evidence="3" type="ORF">HZU44_00380</name>
</gene>
<feature type="compositionally biased region" description="Polar residues" evidence="1">
    <location>
        <begin position="197"/>
        <end position="206"/>
    </location>
</feature>
<accession>A0A7D6GP78</accession>
<keyword evidence="3" id="KW-0238">DNA-binding</keyword>
<evidence type="ECO:0000259" key="2">
    <source>
        <dbReference type="Pfam" id="PF12728"/>
    </source>
</evidence>
<evidence type="ECO:0000256" key="1">
    <source>
        <dbReference type="SAM" id="MobiDB-lite"/>
    </source>
</evidence>